<keyword evidence="1 4" id="KW-0663">Pyridoxal phosphate</keyword>
<dbReference type="GO" id="GO:0000271">
    <property type="term" value="P:polysaccharide biosynthetic process"/>
    <property type="evidence" value="ECO:0007669"/>
    <property type="project" value="TreeGrafter"/>
</dbReference>
<sequence length="386" mass="42963">MNKDLYVSSPLLPELDDFIPYLRDIWDSKRLTNLGPFHQAFEQALADYLNVEHLSLFNNGTTALMTALQALAIEGEVITTPYTFAATAHALVWNRLTPVFVDIDPQTFNLDPAAIEAAITPHTRAILPVHCYGVPCDVAAIGEIARRHGLRVIYDAAHAFAVQDGQGSVLRHGDMSILSLHATKVFNTFEGGAIISPTLETKRLVDQLRNFGFVDETTVVACGINGKMNEISAAFGLLQLTHIDAALQRRATFDALYRDRLDGVPGITLCRESDNHGYFPILIEDAYPLSRDQLYDAFRQQQIYTRRYFYPLITTMAAYRQRQQAVFHALPVATHVAQRVICLPLHPDLTLNDVERVLAVICEAPSVPLISRATPLTVSDSKRLQP</sequence>
<dbReference type="AlphaFoldDB" id="A0A6A7YU78"/>
<feature type="modified residue" description="N6-(pyridoxal phosphate)lysine" evidence="4">
    <location>
        <position position="184"/>
    </location>
</feature>
<dbReference type="EMBL" id="WIWP01000057">
    <property type="protein sequence ID" value="MQT28133.1"/>
    <property type="molecule type" value="Genomic_DNA"/>
</dbReference>
<dbReference type="PIRSF" id="PIRSF000390">
    <property type="entry name" value="PLP_StrS"/>
    <property type="match status" value="1"/>
</dbReference>
<comment type="similarity">
    <text evidence="2 5">Belongs to the DegT/DnrJ/EryC1 family.</text>
</comment>
<dbReference type="InterPro" id="IPR015421">
    <property type="entry name" value="PyrdxlP-dep_Trfase_major"/>
</dbReference>
<evidence type="ECO:0000313" key="6">
    <source>
        <dbReference type="EMBL" id="MQT28133.1"/>
    </source>
</evidence>
<dbReference type="EMBL" id="WIVT01000014">
    <property type="protein sequence ID" value="MQU17407.1"/>
    <property type="molecule type" value="Genomic_DNA"/>
</dbReference>
<evidence type="ECO:0000256" key="3">
    <source>
        <dbReference type="PIRSR" id="PIRSR000390-1"/>
    </source>
</evidence>
<dbReference type="Gene3D" id="3.40.640.10">
    <property type="entry name" value="Type I PLP-dependent aspartate aminotransferase-like (Major domain)"/>
    <property type="match status" value="1"/>
</dbReference>
<dbReference type="GO" id="GO:0008483">
    <property type="term" value="F:transaminase activity"/>
    <property type="evidence" value="ECO:0007669"/>
    <property type="project" value="UniProtKB-KW"/>
</dbReference>
<evidence type="ECO:0000313" key="7">
    <source>
        <dbReference type="EMBL" id="MQT80338.1"/>
    </source>
</evidence>
<dbReference type="InterPro" id="IPR000653">
    <property type="entry name" value="DegT/StrS_aminotransferase"/>
</dbReference>
<dbReference type="CDD" id="cd00616">
    <property type="entry name" value="AHBA_syn"/>
    <property type="match status" value="1"/>
</dbReference>
<dbReference type="Proteomes" id="UP000713985">
    <property type="component" value="Unassembled WGS sequence"/>
</dbReference>
<dbReference type="Pfam" id="PF01041">
    <property type="entry name" value="DegT_DnrJ_EryC1"/>
    <property type="match status" value="1"/>
</dbReference>
<accession>A0A6A7YU78</accession>
<dbReference type="RefSeq" id="WP_153381901.1">
    <property type="nucleotide sequence ID" value="NZ_JBITTT010000013.1"/>
</dbReference>
<feature type="active site" description="Proton acceptor" evidence="3">
    <location>
        <position position="184"/>
    </location>
</feature>
<dbReference type="OrthoDB" id="9804264at2"/>
<evidence type="ECO:0000313" key="8">
    <source>
        <dbReference type="EMBL" id="MQU17407.1"/>
    </source>
</evidence>
<dbReference type="GO" id="GO:0030170">
    <property type="term" value="F:pyridoxal phosphate binding"/>
    <property type="evidence" value="ECO:0007669"/>
    <property type="project" value="TreeGrafter"/>
</dbReference>
<reference evidence="10 11" key="1">
    <citation type="submission" date="2019-10" db="EMBL/GenBank/DDBJ databases">
        <title>Evaluation of single-gene subtyping targets for Pseudomonas.</title>
        <authorList>
            <person name="Reichler S.J."/>
            <person name="Orsi R.H."/>
            <person name="Wiedmann M."/>
            <person name="Martin N.H."/>
            <person name="Murphy S.I."/>
        </authorList>
    </citation>
    <scope>NUCLEOTIDE SEQUENCE</scope>
    <source>
        <strain evidence="6 12">FSL R10-0802</strain>
        <strain evidence="8 11">FSL R10-1594</strain>
        <strain evidence="9 10">FSL R10-1984</strain>
        <strain evidence="7">FSL R10-2339</strain>
    </source>
</reference>
<dbReference type="SUPFAM" id="SSF53383">
    <property type="entry name" value="PLP-dependent transferases"/>
    <property type="match status" value="1"/>
</dbReference>
<dbReference type="Proteomes" id="UP000437970">
    <property type="component" value="Unassembled WGS sequence"/>
</dbReference>
<evidence type="ECO:0000256" key="5">
    <source>
        <dbReference type="RuleBase" id="RU004508"/>
    </source>
</evidence>
<dbReference type="InterPro" id="IPR015424">
    <property type="entry name" value="PyrdxlP-dep_Trfase"/>
</dbReference>
<evidence type="ECO:0000313" key="9">
    <source>
        <dbReference type="EMBL" id="MQU28888.1"/>
    </source>
</evidence>
<dbReference type="Proteomes" id="UP000443000">
    <property type="component" value="Unassembled WGS sequence"/>
</dbReference>
<dbReference type="EMBL" id="WIVW01000043">
    <property type="protein sequence ID" value="MQU28888.1"/>
    <property type="molecule type" value="Genomic_DNA"/>
</dbReference>
<dbReference type="PANTHER" id="PTHR30244">
    <property type="entry name" value="TRANSAMINASE"/>
    <property type="match status" value="1"/>
</dbReference>
<evidence type="ECO:0000256" key="4">
    <source>
        <dbReference type="PIRSR" id="PIRSR000390-2"/>
    </source>
</evidence>
<gene>
    <name evidence="8" type="ORF">GHN41_13270</name>
    <name evidence="7" type="ORF">GHN86_09740</name>
    <name evidence="6" type="ORF">GHN94_20195</name>
    <name evidence="9" type="ORF">GHO29_20680</name>
</gene>
<evidence type="ECO:0000256" key="2">
    <source>
        <dbReference type="ARBA" id="ARBA00037999"/>
    </source>
</evidence>
<dbReference type="EMBL" id="WIWC01000012">
    <property type="protein sequence ID" value="MQT80338.1"/>
    <property type="molecule type" value="Genomic_DNA"/>
</dbReference>
<name>A0A6A7YU78_9PSED</name>
<evidence type="ECO:0000313" key="10">
    <source>
        <dbReference type="Proteomes" id="UP000437970"/>
    </source>
</evidence>
<comment type="caution">
    <text evidence="7">The sequence shown here is derived from an EMBL/GenBank/DDBJ whole genome shotgun (WGS) entry which is preliminary data.</text>
</comment>
<dbReference type="PANTHER" id="PTHR30244:SF9">
    <property type="entry name" value="PROTEIN RV3402C"/>
    <property type="match status" value="1"/>
</dbReference>
<organism evidence="7">
    <name type="scientific">Pseudomonas helleri</name>
    <dbReference type="NCBI Taxonomy" id="1608996"/>
    <lineage>
        <taxon>Bacteria</taxon>
        <taxon>Pseudomonadati</taxon>
        <taxon>Pseudomonadota</taxon>
        <taxon>Gammaproteobacteria</taxon>
        <taxon>Pseudomonadales</taxon>
        <taxon>Pseudomonadaceae</taxon>
        <taxon>Pseudomonas</taxon>
    </lineage>
</organism>
<keyword evidence="12" id="KW-1185">Reference proteome</keyword>
<evidence type="ECO:0000313" key="12">
    <source>
        <dbReference type="Proteomes" id="UP000713985"/>
    </source>
</evidence>
<evidence type="ECO:0000256" key="1">
    <source>
        <dbReference type="ARBA" id="ARBA00022898"/>
    </source>
</evidence>
<proteinExistence type="inferred from homology"/>
<evidence type="ECO:0000313" key="11">
    <source>
        <dbReference type="Proteomes" id="UP000443000"/>
    </source>
</evidence>
<protein>
    <submittedName>
        <fullName evidence="7">Aminotransferase class I/II-fold pyridoxal phosphate-dependent enzyme</fullName>
    </submittedName>
</protein>
<keyword evidence="7" id="KW-0808">Transferase</keyword>
<keyword evidence="7" id="KW-0032">Aminotransferase</keyword>